<keyword evidence="13 21" id="KW-0472">Membrane</keyword>
<proteinExistence type="inferred from homology"/>
<feature type="domain" description="EGF-like" evidence="24">
    <location>
        <begin position="292"/>
        <end position="328"/>
    </location>
</feature>
<evidence type="ECO:0000256" key="13">
    <source>
        <dbReference type="ARBA" id="ARBA00023136"/>
    </source>
</evidence>
<evidence type="ECO:0000256" key="16">
    <source>
        <dbReference type="ARBA" id="ARBA00023180"/>
    </source>
</evidence>
<protein>
    <recommendedName>
        <fullName evidence="19">Receptor-like serine/threonine-protein kinase</fullName>
        <ecNumber evidence="19">2.7.11.1</ecNumber>
    </recommendedName>
</protein>
<dbReference type="Pfam" id="PF08276">
    <property type="entry name" value="PAN_2"/>
    <property type="match status" value="1"/>
</dbReference>
<dbReference type="InterPro" id="IPR000719">
    <property type="entry name" value="Prot_kinase_dom"/>
</dbReference>
<dbReference type="GO" id="GO:0005886">
    <property type="term" value="C:plasma membrane"/>
    <property type="evidence" value="ECO:0007669"/>
    <property type="project" value="UniProtKB-SubCell"/>
</dbReference>
<organism evidence="27">
    <name type="scientific">Davidia involucrata</name>
    <name type="common">Dove tree</name>
    <dbReference type="NCBI Taxonomy" id="16924"/>
    <lineage>
        <taxon>Eukaryota</taxon>
        <taxon>Viridiplantae</taxon>
        <taxon>Streptophyta</taxon>
        <taxon>Embryophyta</taxon>
        <taxon>Tracheophyta</taxon>
        <taxon>Spermatophyta</taxon>
        <taxon>Magnoliopsida</taxon>
        <taxon>eudicotyledons</taxon>
        <taxon>Gunneridae</taxon>
        <taxon>Pentapetalae</taxon>
        <taxon>asterids</taxon>
        <taxon>Cornales</taxon>
        <taxon>Nyssaceae</taxon>
        <taxon>Davidia</taxon>
    </lineage>
</organism>
<evidence type="ECO:0000256" key="22">
    <source>
        <dbReference type="SAM" id="SignalP"/>
    </source>
</evidence>
<dbReference type="AlphaFoldDB" id="A0A5B7CDF1"/>
<keyword evidence="10 19" id="KW-0418">Kinase</keyword>
<dbReference type="CDD" id="cd01098">
    <property type="entry name" value="PAN_AP_plant"/>
    <property type="match status" value="1"/>
</dbReference>
<dbReference type="PROSITE" id="PS00108">
    <property type="entry name" value="PROTEIN_KINASE_ST"/>
    <property type="match status" value="1"/>
</dbReference>
<dbReference type="PROSITE" id="PS50927">
    <property type="entry name" value="BULB_LECTIN"/>
    <property type="match status" value="1"/>
</dbReference>
<evidence type="ECO:0000256" key="9">
    <source>
        <dbReference type="ARBA" id="ARBA00022741"/>
    </source>
</evidence>
<dbReference type="PIRSF" id="PIRSF000641">
    <property type="entry name" value="SRK"/>
    <property type="match status" value="1"/>
</dbReference>
<keyword evidence="12 21" id="KW-1133">Transmembrane helix</keyword>
<dbReference type="FunFam" id="3.30.200.20:FF:000330">
    <property type="entry name" value="G-type lectin S-receptor-like serine/threonine-protein kinase At4g03230"/>
    <property type="match status" value="1"/>
</dbReference>
<evidence type="ECO:0000256" key="7">
    <source>
        <dbReference type="ARBA" id="ARBA00022729"/>
    </source>
</evidence>
<keyword evidence="11 19" id="KW-0067">ATP-binding</keyword>
<dbReference type="InterPro" id="IPR011009">
    <property type="entry name" value="Kinase-like_dom_sf"/>
</dbReference>
<keyword evidence="2" id="KW-1003">Cell membrane</keyword>
<evidence type="ECO:0000256" key="5">
    <source>
        <dbReference type="ARBA" id="ARBA00022679"/>
    </source>
</evidence>
<dbReference type="PROSITE" id="PS50948">
    <property type="entry name" value="PAN"/>
    <property type="match status" value="1"/>
</dbReference>
<dbReference type="GO" id="GO:0004674">
    <property type="term" value="F:protein serine/threonine kinase activity"/>
    <property type="evidence" value="ECO:0007669"/>
    <property type="project" value="UniProtKB-KW"/>
</dbReference>
<keyword evidence="5 19" id="KW-0808">Transferase</keyword>
<evidence type="ECO:0000259" key="25">
    <source>
        <dbReference type="PROSITE" id="PS50927"/>
    </source>
</evidence>
<evidence type="ECO:0000259" key="24">
    <source>
        <dbReference type="PROSITE" id="PS50026"/>
    </source>
</evidence>
<keyword evidence="9 19" id="KW-0547">Nucleotide-binding</keyword>
<evidence type="ECO:0000256" key="10">
    <source>
        <dbReference type="ARBA" id="ARBA00022777"/>
    </source>
</evidence>
<feature type="domain" description="Bulb-type lectin" evidence="25">
    <location>
        <begin position="30"/>
        <end position="151"/>
    </location>
</feature>
<comment type="similarity">
    <text evidence="19">Belongs to the protein kinase superfamily. Ser/Thr protein kinase family.</text>
</comment>
<dbReference type="Gene3D" id="3.30.200.20">
    <property type="entry name" value="Phosphorylase Kinase, domain 1"/>
    <property type="match status" value="1"/>
</dbReference>
<dbReference type="EMBL" id="GHES01048331">
    <property type="protein sequence ID" value="MPA78890.1"/>
    <property type="molecule type" value="Transcribed_RNA"/>
</dbReference>
<gene>
    <name evidence="27" type="ORF">Din_048331</name>
</gene>
<dbReference type="Pfam" id="PF00954">
    <property type="entry name" value="S_locus_glycop"/>
    <property type="match status" value="1"/>
</dbReference>
<evidence type="ECO:0000256" key="18">
    <source>
        <dbReference type="ARBA" id="ARBA00048679"/>
    </source>
</evidence>
<keyword evidence="16" id="KW-0325">Glycoprotein</keyword>
<dbReference type="PANTHER" id="PTHR27002">
    <property type="entry name" value="RECEPTOR-LIKE SERINE/THREONINE-PROTEIN KINASE SD1-8"/>
    <property type="match status" value="1"/>
</dbReference>
<evidence type="ECO:0000259" key="23">
    <source>
        <dbReference type="PROSITE" id="PS50011"/>
    </source>
</evidence>
<dbReference type="EC" id="2.7.11.1" evidence="19"/>
<dbReference type="PROSITE" id="PS50011">
    <property type="entry name" value="PROTEIN_KINASE_DOM"/>
    <property type="match status" value="1"/>
</dbReference>
<dbReference type="Pfam" id="PF01453">
    <property type="entry name" value="B_lectin"/>
    <property type="match status" value="1"/>
</dbReference>
<evidence type="ECO:0000256" key="14">
    <source>
        <dbReference type="ARBA" id="ARBA00023157"/>
    </source>
</evidence>
<feature type="transmembrane region" description="Helical" evidence="21">
    <location>
        <begin position="434"/>
        <end position="458"/>
    </location>
</feature>
<keyword evidence="15" id="KW-0675">Receptor</keyword>
<comment type="catalytic activity">
    <reaction evidence="17 19">
        <text>L-threonyl-[protein] + ATP = O-phospho-L-threonyl-[protein] + ADP + H(+)</text>
        <dbReference type="Rhea" id="RHEA:46608"/>
        <dbReference type="Rhea" id="RHEA-COMP:11060"/>
        <dbReference type="Rhea" id="RHEA-COMP:11605"/>
        <dbReference type="ChEBI" id="CHEBI:15378"/>
        <dbReference type="ChEBI" id="CHEBI:30013"/>
        <dbReference type="ChEBI" id="CHEBI:30616"/>
        <dbReference type="ChEBI" id="CHEBI:61977"/>
        <dbReference type="ChEBI" id="CHEBI:456216"/>
        <dbReference type="EC" id="2.7.11.1"/>
    </reaction>
</comment>
<reference evidence="27" key="1">
    <citation type="submission" date="2019-08" db="EMBL/GenBank/DDBJ databases">
        <title>Reference gene set and small RNA set construction with multiple tissues from Davidia involucrata Baill.</title>
        <authorList>
            <person name="Yang H."/>
            <person name="Zhou C."/>
            <person name="Li G."/>
            <person name="Wang J."/>
            <person name="Gao P."/>
            <person name="Wang M."/>
            <person name="Wang R."/>
            <person name="Zhao Y."/>
        </authorList>
    </citation>
    <scope>NUCLEOTIDE SEQUENCE</scope>
    <source>
        <tissue evidence="27">Mixed with DoveR01_LX</tissue>
    </source>
</reference>
<accession>A0A5B7CDF1</accession>
<dbReference type="InterPro" id="IPR008271">
    <property type="entry name" value="Ser/Thr_kinase_AS"/>
</dbReference>
<evidence type="ECO:0000256" key="8">
    <source>
        <dbReference type="ARBA" id="ARBA00022734"/>
    </source>
</evidence>
<evidence type="ECO:0000259" key="26">
    <source>
        <dbReference type="PROSITE" id="PS50948"/>
    </source>
</evidence>
<evidence type="ECO:0000313" key="27">
    <source>
        <dbReference type="EMBL" id="MPA78890.1"/>
    </source>
</evidence>
<feature type="signal peptide" evidence="22">
    <location>
        <begin position="1"/>
        <end position="24"/>
    </location>
</feature>
<comment type="caution">
    <text evidence="20">Lacks conserved residue(s) required for the propagation of feature annotation.</text>
</comment>
<dbReference type="InterPro" id="IPR000858">
    <property type="entry name" value="S_locus_glycoprot_dom"/>
</dbReference>
<feature type="domain" description="Apple" evidence="26">
    <location>
        <begin position="347"/>
        <end position="424"/>
    </location>
</feature>
<dbReference type="Gene3D" id="1.10.510.10">
    <property type="entry name" value="Transferase(Phosphotransferase) domain 1"/>
    <property type="match status" value="1"/>
</dbReference>
<sequence length="841" mass="94298">MGMSYRNPLSFYFCTLLVISYTQSFFSQAENRITRGQLIRDGETILSSGQNFELGFFSPGNSTLRYVGIWYHNISVQSVIWVANRENPIPTTAGVLTIASNGNLMVLDGNENSVWSTNTSIVSINSTAVLLDTGNLILSRSDSVGDPKKALWQSFNDTADTYLPDMRVYLYAQAGENRAFTSWKSSNDPSTGRYSMGLDPRGSPQIVIWEGLDRRWRSGHWNGLVFTGVPNTVTLYFYGFRLTNEGDGNMYFTYTTLNSSHTVRFRIRWDGIGEQLIWDEGKKDWGLLQSHPSNTCEIYNNCGNFGKCSSTDSPICTCIEGFEPKYVDQWNKGNWSGGCVRRTQLQCEKNRSSDGFLVVEGVKLPDYADTVVAKNTNECEDKCLNNCSCNAYTFVIGIGCMVWIGDLVDIEHFSGGTTLYIRLAKSELGSKRKISNLAIITIVVSGTIFLSISIWLLWRFRAKLKAFSSSWQKSNDNLSFNASKSREFSTHFSGHDDIVMEGSGDGPELPLFNFKFVAVTTNNFANENRLGQGGFGPVYKGMLPGGQEIAVKRLSRCSSEGLEEFKNEIILIAKLQHRNLVRLLGCCIEGEEKLLLYEYMPNKSLDFFLFDPAKQAQLDWRKRFAIIEGIARGLLYLHRDSRLRIIHRDLKASNILLDEEMNPKISDFGMARIFGGNQNEANTNRVVGTYGYMSPEYAMEGLFSVKSDVYSFGVLLHEIVTGQRNTSFRSHECSNLIRFAWNLFNDGKAMQLVDPSIADSCSRDEVLRCIHVGQLCVQESAIHRPTMSAVLLMLESETASLPMPKQPSFISIRSSADLDLYTGSHEIVSSNDITVTEVVGR</sequence>
<comment type="catalytic activity">
    <reaction evidence="18 19">
        <text>L-seryl-[protein] + ATP = O-phospho-L-seryl-[protein] + ADP + H(+)</text>
        <dbReference type="Rhea" id="RHEA:17989"/>
        <dbReference type="Rhea" id="RHEA-COMP:9863"/>
        <dbReference type="Rhea" id="RHEA-COMP:11604"/>
        <dbReference type="ChEBI" id="CHEBI:15378"/>
        <dbReference type="ChEBI" id="CHEBI:29999"/>
        <dbReference type="ChEBI" id="CHEBI:30616"/>
        <dbReference type="ChEBI" id="CHEBI:83421"/>
        <dbReference type="ChEBI" id="CHEBI:456216"/>
        <dbReference type="EC" id="2.7.11.1"/>
    </reaction>
</comment>
<dbReference type="CDD" id="cd00028">
    <property type="entry name" value="B_lectin"/>
    <property type="match status" value="1"/>
</dbReference>
<comment type="subcellular location">
    <subcellularLocation>
        <location evidence="1">Cell membrane</location>
        <topology evidence="1">Single-pass type I membrane protein</topology>
    </subcellularLocation>
</comment>
<evidence type="ECO:0000256" key="12">
    <source>
        <dbReference type="ARBA" id="ARBA00022989"/>
    </source>
</evidence>
<keyword evidence="8" id="KW-0430">Lectin</keyword>
<keyword evidence="4 20" id="KW-0245">EGF-like domain</keyword>
<keyword evidence="14" id="KW-1015">Disulfide bond</keyword>
<evidence type="ECO:0000256" key="15">
    <source>
        <dbReference type="ARBA" id="ARBA00023170"/>
    </source>
</evidence>
<keyword evidence="7 22" id="KW-0732">Signal</keyword>
<dbReference type="SMART" id="SM00473">
    <property type="entry name" value="PAN_AP"/>
    <property type="match status" value="1"/>
</dbReference>
<evidence type="ECO:0000256" key="2">
    <source>
        <dbReference type="ARBA" id="ARBA00022475"/>
    </source>
</evidence>
<dbReference type="InterPro" id="IPR001245">
    <property type="entry name" value="Ser-Thr/Tyr_kinase_cat_dom"/>
</dbReference>
<evidence type="ECO:0000256" key="4">
    <source>
        <dbReference type="ARBA" id="ARBA00022536"/>
    </source>
</evidence>
<dbReference type="InterPro" id="IPR000742">
    <property type="entry name" value="EGF"/>
</dbReference>
<evidence type="ECO:0000256" key="21">
    <source>
        <dbReference type="SAM" id="Phobius"/>
    </source>
</evidence>
<feature type="domain" description="Protein kinase" evidence="23">
    <location>
        <begin position="524"/>
        <end position="809"/>
    </location>
</feature>
<dbReference type="GO" id="GO:0048544">
    <property type="term" value="P:recognition of pollen"/>
    <property type="evidence" value="ECO:0007669"/>
    <property type="project" value="InterPro"/>
</dbReference>
<name>A0A5B7CDF1_DAVIN</name>
<dbReference type="GO" id="GO:0106310">
    <property type="term" value="F:protein serine kinase activity"/>
    <property type="evidence" value="ECO:0007669"/>
    <property type="project" value="RHEA"/>
</dbReference>
<evidence type="ECO:0000256" key="3">
    <source>
        <dbReference type="ARBA" id="ARBA00022527"/>
    </source>
</evidence>
<dbReference type="CDD" id="cd14066">
    <property type="entry name" value="STKc_IRAK"/>
    <property type="match status" value="1"/>
</dbReference>
<dbReference type="InterPro" id="IPR024171">
    <property type="entry name" value="SRK-like_kinase"/>
</dbReference>
<evidence type="ECO:0000256" key="6">
    <source>
        <dbReference type="ARBA" id="ARBA00022692"/>
    </source>
</evidence>
<dbReference type="SMART" id="SM00220">
    <property type="entry name" value="S_TKc"/>
    <property type="match status" value="1"/>
</dbReference>
<dbReference type="FunFam" id="2.90.10.10:FF:000005">
    <property type="entry name" value="G-type lectin S-receptor-like serine/threonine-protein kinase"/>
    <property type="match status" value="1"/>
</dbReference>
<dbReference type="GO" id="GO:0030246">
    <property type="term" value="F:carbohydrate binding"/>
    <property type="evidence" value="ECO:0007669"/>
    <property type="project" value="UniProtKB-KW"/>
</dbReference>
<feature type="chain" id="PRO_5022894772" description="Receptor-like serine/threonine-protein kinase" evidence="22">
    <location>
        <begin position="25"/>
        <end position="841"/>
    </location>
</feature>
<dbReference type="InterPro" id="IPR003609">
    <property type="entry name" value="Pan_app"/>
</dbReference>
<dbReference type="FunFam" id="1.10.510.10:FF:000060">
    <property type="entry name" value="G-type lectin S-receptor-like serine/threonine-protein kinase"/>
    <property type="match status" value="1"/>
</dbReference>
<dbReference type="Pfam" id="PF07714">
    <property type="entry name" value="PK_Tyr_Ser-Thr"/>
    <property type="match status" value="1"/>
</dbReference>
<evidence type="ECO:0000256" key="20">
    <source>
        <dbReference type="PROSITE-ProRule" id="PRU00076"/>
    </source>
</evidence>
<dbReference type="CDD" id="cd00054">
    <property type="entry name" value="EGF_CA"/>
    <property type="match status" value="1"/>
</dbReference>
<dbReference type="PROSITE" id="PS50026">
    <property type="entry name" value="EGF_3"/>
    <property type="match status" value="1"/>
</dbReference>
<dbReference type="SUPFAM" id="SSF56112">
    <property type="entry name" value="Protein kinase-like (PK-like)"/>
    <property type="match status" value="1"/>
</dbReference>
<keyword evidence="3 19" id="KW-0723">Serine/threonine-protein kinase</keyword>
<dbReference type="InterPro" id="IPR036426">
    <property type="entry name" value="Bulb-type_lectin_dom_sf"/>
</dbReference>
<evidence type="ECO:0000256" key="1">
    <source>
        <dbReference type="ARBA" id="ARBA00004251"/>
    </source>
</evidence>
<evidence type="ECO:0000256" key="19">
    <source>
        <dbReference type="PIRNR" id="PIRNR000641"/>
    </source>
</evidence>
<dbReference type="SUPFAM" id="SSF51110">
    <property type="entry name" value="alpha-D-mannose-specific plant lectins"/>
    <property type="match status" value="1"/>
</dbReference>
<dbReference type="Gene3D" id="2.90.10.10">
    <property type="entry name" value="Bulb-type lectin domain"/>
    <property type="match status" value="1"/>
</dbReference>
<evidence type="ECO:0000256" key="11">
    <source>
        <dbReference type="ARBA" id="ARBA00022840"/>
    </source>
</evidence>
<keyword evidence="6 21" id="KW-0812">Transmembrane</keyword>
<dbReference type="SMART" id="SM00108">
    <property type="entry name" value="B_lectin"/>
    <property type="match status" value="1"/>
</dbReference>
<dbReference type="GO" id="GO:0005524">
    <property type="term" value="F:ATP binding"/>
    <property type="evidence" value="ECO:0007669"/>
    <property type="project" value="UniProtKB-KW"/>
</dbReference>
<dbReference type="PANTHER" id="PTHR27002:SF932">
    <property type="entry name" value="RECEPTOR-LIKE SERINE_THREONINE-PROTEIN KINASE"/>
    <property type="match status" value="1"/>
</dbReference>
<evidence type="ECO:0000256" key="17">
    <source>
        <dbReference type="ARBA" id="ARBA00047899"/>
    </source>
</evidence>
<dbReference type="InterPro" id="IPR001480">
    <property type="entry name" value="Bulb-type_lectin_dom"/>
</dbReference>